<proteinExistence type="predicted"/>
<dbReference type="SUPFAM" id="SSF57850">
    <property type="entry name" value="RING/U-box"/>
    <property type="match status" value="1"/>
</dbReference>
<dbReference type="AlphaFoldDB" id="A0A8J5H1B5"/>
<evidence type="ECO:0000259" key="6">
    <source>
        <dbReference type="Pfam" id="PF17123"/>
    </source>
</evidence>
<feature type="region of interest" description="Disordered" evidence="4">
    <location>
        <begin position="1"/>
        <end position="21"/>
    </location>
</feature>
<protein>
    <recommendedName>
        <fullName evidence="6">RING-type domain-containing protein</fullName>
    </recommendedName>
</protein>
<reference evidence="7 8" key="1">
    <citation type="submission" date="2020-08" db="EMBL/GenBank/DDBJ databases">
        <title>Plant Genome Project.</title>
        <authorList>
            <person name="Zhang R.-G."/>
        </authorList>
    </citation>
    <scope>NUCLEOTIDE SEQUENCE [LARGE SCALE GENOMIC DNA]</scope>
    <source>
        <tissue evidence="7">Rhizome</tissue>
    </source>
</reference>
<name>A0A8J5H1B5_ZINOF</name>
<evidence type="ECO:0000256" key="2">
    <source>
        <dbReference type="ARBA" id="ARBA00022771"/>
    </source>
</evidence>
<evidence type="ECO:0000256" key="5">
    <source>
        <dbReference type="SAM" id="Phobius"/>
    </source>
</evidence>
<sequence length="157" mass="16480">MPPSARFLAPGVERPPPPLIPSPGQTTNIDLVVILVSLLCAMVSVAGLTLVVRCFCSGRFPLQAAAPGKGLEKEALRRLPKVSYGCGEGEGDGPAAECPICLAEFEEGDQLRVLPQCGHGFHEQLGLDRVGAFNLVGKDGTVGSTTGILCLCRRKLD</sequence>
<organism evidence="7 8">
    <name type="scientific">Zingiber officinale</name>
    <name type="common">Ginger</name>
    <name type="synonym">Amomum zingiber</name>
    <dbReference type="NCBI Taxonomy" id="94328"/>
    <lineage>
        <taxon>Eukaryota</taxon>
        <taxon>Viridiplantae</taxon>
        <taxon>Streptophyta</taxon>
        <taxon>Embryophyta</taxon>
        <taxon>Tracheophyta</taxon>
        <taxon>Spermatophyta</taxon>
        <taxon>Magnoliopsida</taxon>
        <taxon>Liliopsida</taxon>
        <taxon>Zingiberales</taxon>
        <taxon>Zingiberaceae</taxon>
        <taxon>Zingiber</taxon>
    </lineage>
</organism>
<evidence type="ECO:0000313" key="8">
    <source>
        <dbReference type="Proteomes" id="UP000734854"/>
    </source>
</evidence>
<dbReference type="PANTHER" id="PTHR45798">
    <property type="entry name" value="RING-H2 FINGER PROTEIN ATL61-RELATED-RELATED"/>
    <property type="match status" value="1"/>
</dbReference>
<comment type="caution">
    <text evidence="7">The sequence shown here is derived from an EMBL/GenBank/DDBJ whole genome shotgun (WGS) entry which is preliminary data.</text>
</comment>
<keyword evidence="8" id="KW-1185">Reference proteome</keyword>
<keyword evidence="3" id="KW-0862">Zinc</keyword>
<keyword evidence="5" id="KW-0812">Transmembrane</keyword>
<gene>
    <name evidence="7" type="ORF">ZIOFF_022252</name>
</gene>
<dbReference type="Gene3D" id="3.30.40.10">
    <property type="entry name" value="Zinc/RING finger domain, C3HC4 (zinc finger)"/>
    <property type="match status" value="1"/>
</dbReference>
<feature type="domain" description="RING-type" evidence="6">
    <location>
        <begin position="97"/>
        <end position="124"/>
    </location>
</feature>
<keyword evidence="2" id="KW-0863">Zinc-finger</keyword>
<dbReference type="InterPro" id="IPR001841">
    <property type="entry name" value="Znf_RING"/>
</dbReference>
<evidence type="ECO:0000313" key="7">
    <source>
        <dbReference type="EMBL" id="KAG6518771.1"/>
    </source>
</evidence>
<keyword evidence="5" id="KW-1133">Transmembrane helix</keyword>
<evidence type="ECO:0000256" key="3">
    <source>
        <dbReference type="ARBA" id="ARBA00022833"/>
    </source>
</evidence>
<dbReference type="PANTHER" id="PTHR45798:SF97">
    <property type="entry name" value="ALCOHOL-SENSITIVE RING FINGER PROTEIN 1"/>
    <property type="match status" value="1"/>
</dbReference>
<keyword evidence="1" id="KW-0479">Metal-binding</keyword>
<evidence type="ECO:0000256" key="4">
    <source>
        <dbReference type="SAM" id="MobiDB-lite"/>
    </source>
</evidence>
<dbReference type="InterPro" id="IPR013083">
    <property type="entry name" value="Znf_RING/FYVE/PHD"/>
</dbReference>
<dbReference type="EMBL" id="JACMSC010000006">
    <property type="protein sequence ID" value="KAG6518771.1"/>
    <property type="molecule type" value="Genomic_DNA"/>
</dbReference>
<feature type="transmembrane region" description="Helical" evidence="5">
    <location>
        <begin position="31"/>
        <end position="52"/>
    </location>
</feature>
<dbReference type="InterPro" id="IPR052788">
    <property type="entry name" value="RING-type_E3_ligase_ATL"/>
</dbReference>
<dbReference type="GO" id="GO:0008270">
    <property type="term" value="F:zinc ion binding"/>
    <property type="evidence" value="ECO:0007669"/>
    <property type="project" value="UniProtKB-KW"/>
</dbReference>
<dbReference type="Pfam" id="PF17123">
    <property type="entry name" value="zf-RING_11"/>
    <property type="match status" value="1"/>
</dbReference>
<evidence type="ECO:0000256" key="1">
    <source>
        <dbReference type="ARBA" id="ARBA00022723"/>
    </source>
</evidence>
<keyword evidence="5" id="KW-0472">Membrane</keyword>
<dbReference type="Proteomes" id="UP000734854">
    <property type="component" value="Unassembled WGS sequence"/>
</dbReference>
<accession>A0A8J5H1B5</accession>